<protein>
    <recommendedName>
        <fullName evidence="4">Permease</fullName>
    </recommendedName>
</protein>
<dbReference type="Proteomes" id="UP000467637">
    <property type="component" value="Unassembled WGS sequence"/>
</dbReference>
<feature type="transmembrane region" description="Helical" evidence="1">
    <location>
        <begin position="12"/>
        <end position="33"/>
    </location>
</feature>
<keyword evidence="1" id="KW-0812">Transmembrane</keyword>
<accession>A0ABW9ULF5</accession>
<sequence>MRHTTSTIPRAAVRGSSLGVMFMALFGTLWAGIGIGGLQGWGSTWLIITAVIVGLLLLSGGISLLVASKQLPQSAVSDTHRRKRVWIWFGIIFTIEGAAIGAASAICTAANHFNLLFPVMAIIVGVHFLPLAPLFRIKAHYVTGTLLTLLAIATLLFVPERAAFGGHPVITWWLVVGFGSALILWGTGLKIWLIGKKWIAASLINKEQ</sequence>
<feature type="transmembrane region" description="Helical" evidence="1">
    <location>
        <begin position="112"/>
        <end position="132"/>
    </location>
</feature>
<evidence type="ECO:0000313" key="2">
    <source>
        <dbReference type="EMBL" id="MVQ40124.1"/>
    </source>
</evidence>
<keyword evidence="1" id="KW-0472">Membrane</keyword>
<feature type="transmembrane region" description="Helical" evidence="1">
    <location>
        <begin position="139"/>
        <end position="158"/>
    </location>
</feature>
<keyword evidence="1" id="KW-1133">Transmembrane helix</keyword>
<evidence type="ECO:0008006" key="4">
    <source>
        <dbReference type="Google" id="ProtNLM"/>
    </source>
</evidence>
<proteinExistence type="predicted"/>
<dbReference type="RefSeq" id="WP_157326404.1">
    <property type="nucleotide sequence ID" value="NZ_WSEM01000039.1"/>
</dbReference>
<dbReference type="EMBL" id="WSEM01000039">
    <property type="protein sequence ID" value="MVQ40124.1"/>
    <property type="molecule type" value="Genomic_DNA"/>
</dbReference>
<comment type="caution">
    <text evidence="2">The sequence shown here is derived from an EMBL/GenBank/DDBJ whole genome shotgun (WGS) entry which is preliminary data.</text>
</comment>
<feature type="transmembrane region" description="Helical" evidence="1">
    <location>
        <begin position="86"/>
        <end position="106"/>
    </location>
</feature>
<organism evidence="2 3">
    <name type="scientific">Paenibacillus anseongense</name>
    <dbReference type="NCBI Taxonomy" id="2682845"/>
    <lineage>
        <taxon>Bacteria</taxon>
        <taxon>Bacillati</taxon>
        <taxon>Bacillota</taxon>
        <taxon>Bacilli</taxon>
        <taxon>Bacillales</taxon>
        <taxon>Paenibacillaceae</taxon>
        <taxon>Paenibacillus</taxon>
    </lineage>
</organism>
<reference evidence="2 3" key="1">
    <citation type="submission" date="2019-12" db="EMBL/GenBank/DDBJ databases">
        <authorList>
            <person name="Huq M.A."/>
        </authorList>
    </citation>
    <scope>NUCLEOTIDE SEQUENCE [LARGE SCALE GENOMIC DNA]</scope>
    <source>
        <strain evidence="2 3">MAH-34</strain>
    </source>
</reference>
<feature type="transmembrane region" description="Helical" evidence="1">
    <location>
        <begin position="170"/>
        <end position="193"/>
    </location>
</feature>
<evidence type="ECO:0000256" key="1">
    <source>
        <dbReference type="SAM" id="Phobius"/>
    </source>
</evidence>
<feature type="transmembrane region" description="Helical" evidence="1">
    <location>
        <begin position="45"/>
        <end position="66"/>
    </location>
</feature>
<name>A0ABW9ULF5_9BACL</name>
<gene>
    <name evidence="2" type="ORF">GON05_36655</name>
</gene>
<evidence type="ECO:0000313" key="3">
    <source>
        <dbReference type="Proteomes" id="UP000467637"/>
    </source>
</evidence>
<keyword evidence="3" id="KW-1185">Reference proteome</keyword>